<sequence>MHTLQTQEWHQSVCNTHHILRGQWWALIPCSCVLNL</sequence>
<name>A0A0E9PT18_ANGAN</name>
<evidence type="ECO:0000313" key="1">
    <source>
        <dbReference type="EMBL" id="JAH07008.1"/>
    </source>
</evidence>
<organism evidence="1">
    <name type="scientific">Anguilla anguilla</name>
    <name type="common">European freshwater eel</name>
    <name type="synonym">Muraena anguilla</name>
    <dbReference type="NCBI Taxonomy" id="7936"/>
    <lineage>
        <taxon>Eukaryota</taxon>
        <taxon>Metazoa</taxon>
        <taxon>Chordata</taxon>
        <taxon>Craniata</taxon>
        <taxon>Vertebrata</taxon>
        <taxon>Euteleostomi</taxon>
        <taxon>Actinopterygii</taxon>
        <taxon>Neopterygii</taxon>
        <taxon>Teleostei</taxon>
        <taxon>Anguilliformes</taxon>
        <taxon>Anguillidae</taxon>
        <taxon>Anguilla</taxon>
    </lineage>
</organism>
<reference evidence="1" key="2">
    <citation type="journal article" date="2015" name="Fish Shellfish Immunol.">
        <title>Early steps in the European eel (Anguilla anguilla)-Vibrio vulnificus interaction in the gills: Role of the RtxA13 toxin.</title>
        <authorList>
            <person name="Callol A."/>
            <person name="Pajuelo D."/>
            <person name="Ebbesson L."/>
            <person name="Teles M."/>
            <person name="MacKenzie S."/>
            <person name="Amaro C."/>
        </authorList>
    </citation>
    <scope>NUCLEOTIDE SEQUENCE</scope>
</reference>
<accession>A0A0E9PT18</accession>
<dbReference type="EMBL" id="GBXM01101569">
    <property type="protein sequence ID" value="JAH07008.1"/>
    <property type="molecule type" value="Transcribed_RNA"/>
</dbReference>
<reference evidence="1" key="1">
    <citation type="submission" date="2014-11" db="EMBL/GenBank/DDBJ databases">
        <authorList>
            <person name="Amaro Gonzalez C."/>
        </authorList>
    </citation>
    <scope>NUCLEOTIDE SEQUENCE</scope>
</reference>
<protein>
    <submittedName>
        <fullName evidence="1">Uncharacterized protein</fullName>
    </submittedName>
</protein>
<proteinExistence type="predicted"/>
<dbReference type="AlphaFoldDB" id="A0A0E9PT18"/>